<evidence type="ECO:0000256" key="3">
    <source>
        <dbReference type="ARBA" id="ARBA00011270"/>
    </source>
</evidence>
<dbReference type="InterPro" id="IPR011060">
    <property type="entry name" value="RibuloseP-bd_barrel"/>
</dbReference>
<accession>A0A1F6TXC1</accession>
<evidence type="ECO:0000256" key="4">
    <source>
        <dbReference type="ARBA" id="ARBA00022605"/>
    </source>
</evidence>
<dbReference type="InterPro" id="IPR002028">
    <property type="entry name" value="Trp_synthase_suA"/>
</dbReference>
<dbReference type="SUPFAM" id="SSF51366">
    <property type="entry name" value="Ribulose-phoshate binding barrel"/>
    <property type="match status" value="1"/>
</dbReference>
<evidence type="ECO:0000256" key="2">
    <source>
        <dbReference type="ARBA" id="ARBA00004733"/>
    </source>
</evidence>
<dbReference type="Gene3D" id="3.20.20.70">
    <property type="entry name" value="Aldolase class I"/>
    <property type="match status" value="1"/>
</dbReference>
<evidence type="ECO:0000256" key="5">
    <source>
        <dbReference type="ARBA" id="ARBA00022822"/>
    </source>
</evidence>
<dbReference type="InterPro" id="IPR013785">
    <property type="entry name" value="Aldolase_TIM"/>
</dbReference>
<evidence type="ECO:0000313" key="11">
    <source>
        <dbReference type="EMBL" id="OGI49794.1"/>
    </source>
</evidence>
<protein>
    <recommendedName>
        <fullName evidence="9">Tryptophan synthase alpha chain</fullName>
        <ecNumber evidence="9">4.2.1.20</ecNumber>
    </recommendedName>
</protein>
<evidence type="ECO:0000256" key="6">
    <source>
        <dbReference type="ARBA" id="ARBA00023141"/>
    </source>
</evidence>
<dbReference type="Proteomes" id="UP000179037">
    <property type="component" value="Unassembled WGS sequence"/>
</dbReference>
<reference evidence="11 12" key="1">
    <citation type="journal article" date="2016" name="Nat. Commun.">
        <title>Thousands of microbial genomes shed light on interconnected biogeochemical processes in an aquifer system.</title>
        <authorList>
            <person name="Anantharaman K."/>
            <person name="Brown C.T."/>
            <person name="Hug L.A."/>
            <person name="Sharon I."/>
            <person name="Castelle C.J."/>
            <person name="Probst A.J."/>
            <person name="Thomas B.C."/>
            <person name="Singh A."/>
            <person name="Wilkins M.J."/>
            <person name="Karaoz U."/>
            <person name="Brodie E.L."/>
            <person name="Williams K.H."/>
            <person name="Hubbard S.S."/>
            <person name="Banfield J.F."/>
        </authorList>
    </citation>
    <scope>NUCLEOTIDE SEQUENCE [LARGE SCALE GENOMIC DNA]</scope>
</reference>
<dbReference type="FunFam" id="3.20.20.70:FF:000037">
    <property type="entry name" value="Tryptophan synthase alpha chain"/>
    <property type="match status" value="1"/>
</dbReference>
<keyword evidence="7 9" id="KW-0456">Lyase</keyword>
<comment type="similarity">
    <text evidence="9 10">Belongs to the TrpA family.</text>
</comment>
<feature type="active site" description="Proton acceptor" evidence="9">
    <location>
        <position position="60"/>
    </location>
</feature>
<dbReference type="NCBIfam" id="TIGR00262">
    <property type="entry name" value="trpA"/>
    <property type="match status" value="1"/>
</dbReference>
<proteinExistence type="inferred from homology"/>
<evidence type="ECO:0000256" key="10">
    <source>
        <dbReference type="RuleBase" id="RU003662"/>
    </source>
</evidence>
<dbReference type="UniPathway" id="UPA00035">
    <property type="reaction ID" value="UER00044"/>
</dbReference>
<dbReference type="EC" id="4.2.1.20" evidence="9"/>
<comment type="catalytic activity">
    <reaction evidence="8 9">
        <text>(1S,2R)-1-C-(indol-3-yl)glycerol 3-phosphate + L-serine = D-glyceraldehyde 3-phosphate + L-tryptophan + H2O</text>
        <dbReference type="Rhea" id="RHEA:10532"/>
        <dbReference type="ChEBI" id="CHEBI:15377"/>
        <dbReference type="ChEBI" id="CHEBI:33384"/>
        <dbReference type="ChEBI" id="CHEBI:57912"/>
        <dbReference type="ChEBI" id="CHEBI:58866"/>
        <dbReference type="ChEBI" id="CHEBI:59776"/>
        <dbReference type="EC" id="4.2.1.20"/>
    </reaction>
</comment>
<feature type="active site" description="Proton acceptor" evidence="9">
    <location>
        <position position="49"/>
    </location>
</feature>
<name>A0A1F6TXC1_9PROT</name>
<keyword evidence="4 9" id="KW-0028">Amino-acid biosynthesis</keyword>
<evidence type="ECO:0000313" key="12">
    <source>
        <dbReference type="Proteomes" id="UP000179037"/>
    </source>
</evidence>
<dbReference type="Pfam" id="PF00290">
    <property type="entry name" value="Trp_syntA"/>
    <property type="match status" value="1"/>
</dbReference>
<dbReference type="AlphaFoldDB" id="A0A1F6TXC1"/>
<dbReference type="PROSITE" id="PS00167">
    <property type="entry name" value="TRP_SYNTHASE_ALPHA"/>
    <property type="match status" value="1"/>
</dbReference>
<comment type="caution">
    <text evidence="11">The sequence shown here is derived from an EMBL/GenBank/DDBJ whole genome shotgun (WGS) entry which is preliminary data.</text>
</comment>
<comment type="function">
    <text evidence="1 9">The alpha subunit is responsible for the aldol cleavage of indoleglycerol phosphate to indole and glyceraldehyde 3-phosphate.</text>
</comment>
<dbReference type="PANTHER" id="PTHR43406">
    <property type="entry name" value="TRYPTOPHAN SYNTHASE, ALPHA CHAIN"/>
    <property type="match status" value="1"/>
</dbReference>
<comment type="pathway">
    <text evidence="2 9">Amino-acid biosynthesis; L-tryptophan biosynthesis; L-tryptophan from chorismate: step 5/5.</text>
</comment>
<organism evidence="11 12">
    <name type="scientific">Candidatus Muproteobacteria bacterium RIFCSPLOWO2_01_FULL_60_18</name>
    <dbReference type="NCBI Taxonomy" id="1817768"/>
    <lineage>
        <taxon>Bacteria</taxon>
        <taxon>Pseudomonadati</taxon>
        <taxon>Pseudomonadota</taxon>
        <taxon>Candidatus Muproteobacteria</taxon>
    </lineage>
</organism>
<dbReference type="HAMAP" id="MF_00131">
    <property type="entry name" value="Trp_synth_alpha"/>
    <property type="match status" value="1"/>
</dbReference>
<evidence type="ECO:0000256" key="9">
    <source>
        <dbReference type="HAMAP-Rule" id="MF_00131"/>
    </source>
</evidence>
<gene>
    <name evidence="9" type="primary">trpA</name>
    <name evidence="11" type="ORF">A3A87_06990</name>
</gene>
<evidence type="ECO:0000256" key="7">
    <source>
        <dbReference type="ARBA" id="ARBA00023239"/>
    </source>
</evidence>
<dbReference type="GO" id="GO:0005829">
    <property type="term" value="C:cytosol"/>
    <property type="evidence" value="ECO:0007669"/>
    <property type="project" value="TreeGrafter"/>
</dbReference>
<dbReference type="PANTHER" id="PTHR43406:SF1">
    <property type="entry name" value="TRYPTOPHAN SYNTHASE ALPHA CHAIN, CHLOROPLASTIC"/>
    <property type="match status" value="1"/>
</dbReference>
<dbReference type="GO" id="GO:0004834">
    <property type="term" value="F:tryptophan synthase activity"/>
    <property type="evidence" value="ECO:0007669"/>
    <property type="project" value="UniProtKB-UniRule"/>
</dbReference>
<dbReference type="CDD" id="cd04724">
    <property type="entry name" value="Tryptophan_synthase_alpha"/>
    <property type="match status" value="1"/>
</dbReference>
<dbReference type="STRING" id="1817768.A3A87_06990"/>
<evidence type="ECO:0000256" key="1">
    <source>
        <dbReference type="ARBA" id="ARBA00003365"/>
    </source>
</evidence>
<dbReference type="EMBL" id="MFTC01000088">
    <property type="protein sequence ID" value="OGI49794.1"/>
    <property type="molecule type" value="Genomic_DNA"/>
</dbReference>
<evidence type="ECO:0000256" key="8">
    <source>
        <dbReference type="ARBA" id="ARBA00049047"/>
    </source>
</evidence>
<comment type="subunit">
    <text evidence="3 9">Tetramer of two alpha and two beta chains.</text>
</comment>
<keyword evidence="5 9" id="KW-0822">Tryptophan biosynthesis</keyword>
<sequence length="280" mass="29941">MSRIAQKMQALQQQGRRALIPYITAGDPEPWVTVPLMHALVNSGADVLELGVPFSDPMADGPVIQRAAERALKHKISLTRVMAMVREFREKDKTTPVVLMGYLNPIEAMGYTRFATEAADAGVDGVLTVDLPPEEAEAFQSALKQRGLDTIFLLAPTSPAERIKLIARAASGFIYYVSLRGVTGAANLDVREVTAKLKEIRAHTRLPLGVGFGISGPEAAAQVAGVADAVIVGSAVVKRMEEMAANPDKILSEVPAFIARLREAMDHATLASTSATGANR</sequence>
<keyword evidence="6 9" id="KW-0057">Aromatic amino acid biosynthesis</keyword>
<dbReference type="InterPro" id="IPR018204">
    <property type="entry name" value="Trp_synthase_alpha_AS"/>
</dbReference>